<sequence>MLMLIYVDLSQKEADEKYLAALKSVVKCLEDNKIDFTKLLPGWQLKAEISKLEKDVAEANKKIEDKVVQKRKVDKHDSSNKLKIPEPKRSRFTVKDSSLVSPSVTLLHEQRIAAHIQDGNISYDGSLAAYLLDSRLSNNYPTAISAQLGSVAGTLPENVLGGTVASGGMLGAVASAGMSAGISPATGSFPGYHRDMVIDKVGTMLNSNSQLHRWHGIGEGALANERPVGQSAVAQPVSARMNSLYGLSPSVEGFTGLPDHPSIGVASHSGGSDLYGFADAV</sequence>
<gene>
    <name evidence="1" type="ORF">L6164_014956</name>
</gene>
<accession>A0ACB9NJR1</accession>
<name>A0ACB9NJR1_BAUVA</name>
<protein>
    <submittedName>
        <fullName evidence="1">Uncharacterized protein</fullName>
    </submittedName>
</protein>
<organism evidence="1 2">
    <name type="scientific">Bauhinia variegata</name>
    <name type="common">Purple orchid tree</name>
    <name type="synonym">Phanera variegata</name>
    <dbReference type="NCBI Taxonomy" id="167791"/>
    <lineage>
        <taxon>Eukaryota</taxon>
        <taxon>Viridiplantae</taxon>
        <taxon>Streptophyta</taxon>
        <taxon>Embryophyta</taxon>
        <taxon>Tracheophyta</taxon>
        <taxon>Spermatophyta</taxon>
        <taxon>Magnoliopsida</taxon>
        <taxon>eudicotyledons</taxon>
        <taxon>Gunneridae</taxon>
        <taxon>Pentapetalae</taxon>
        <taxon>rosids</taxon>
        <taxon>fabids</taxon>
        <taxon>Fabales</taxon>
        <taxon>Fabaceae</taxon>
        <taxon>Cercidoideae</taxon>
        <taxon>Cercideae</taxon>
        <taxon>Bauhiniinae</taxon>
        <taxon>Bauhinia</taxon>
    </lineage>
</organism>
<dbReference type="Proteomes" id="UP000828941">
    <property type="component" value="Chromosome 6"/>
</dbReference>
<evidence type="ECO:0000313" key="2">
    <source>
        <dbReference type="Proteomes" id="UP000828941"/>
    </source>
</evidence>
<dbReference type="EMBL" id="CM039431">
    <property type="protein sequence ID" value="KAI4336427.1"/>
    <property type="molecule type" value="Genomic_DNA"/>
</dbReference>
<reference evidence="1 2" key="1">
    <citation type="journal article" date="2022" name="DNA Res.">
        <title>Chromosomal-level genome assembly of the orchid tree Bauhinia variegata (Leguminosae; Cercidoideae) supports the allotetraploid origin hypothesis of Bauhinia.</title>
        <authorList>
            <person name="Zhong Y."/>
            <person name="Chen Y."/>
            <person name="Zheng D."/>
            <person name="Pang J."/>
            <person name="Liu Y."/>
            <person name="Luo S."/>
            <person name="Meng S."/>
            <person name="Qian L."/>
            <person name="Wei D."/>
            <person name="Dai S."/>
            <person name="Zhou R."/>
        </authorList>
    </citation>
    <scope>NUCLEOTIDE SEQUENCE [LARGE SCALE GENOMIC DNA]</scope>
    <source>
        <strain evidence="1">BV-YZ2020</strain>
    </source>
</reference>
<evidence type="ECO:0000313" key="1">
    <source>
        <dbReference type="EMBL" id="KAI4336427.1"/>
    </source>
</evidence>
<comment type="caution">
    <text evidence="1">The sequence shown here is derived from an EMBL/GenBank/DDBJ whole genome shotgun (WGS) entry which is preliminary data.</text>
</comment>
<proteinExistence type="predicted"/>
<keyword evidence="2" id="KW-1185">Reference proteome</keyword>